<dbReference type="NCBIfam" id="TIGR01200">
    <property type="entry name" value="GLPGLI"/>
    <property type="match status" value="1"/>
</dbReference>
<protein>
    <submittedName>
        <fullName evidence="2">GLPGLI family protein</fullName>
    </submittedName>
</protein>
<dbReference type="EMBL" id="JARSBN010000004">
    <property type="protein sequence ID" value="MDG4715831.1"/>
    <property type="molecule type" value="Genomic_DNA"/>
</dbReference>
<feature type="chain" id="PRO_5046587124" evidence="1">
    <location>
        <begin position="22"/>
        <end position="282"/>
    </location>
</feature>
<dbReference type="InterPro" id="IPR005901">
    <property type="entry name" value="GLPGLI"/>
</dbReference>
<dbReference type="RefSeq" id="WP_278005287.1">
    <property type="nucleotide sequence ID" value="NZ_JARSBN010000004.1"/>
</dbReference>
<keyword evidence="1" id="KW-0732">Signal</keyword>
<comment type="caution">
    <text evidence="2">The sequence shown here is derived from an EMBL/GenBank/DDBJ whole genome shotgun (WGS) entry which is preliminary data.</text>
</comment>
<proteinExistence type="predicted"/>
<gene>
    <name evidence="2" type="ORF">P7122_08105</name>
</gene>
<keyword evidence="3" id="KW-1185">Reference proteome</keyword>
<evidence type="ECO:0000313" key="2">
    <source>
        <dbReference type="EMBL" id="MDG4715831.1"/>
    </source>
</evidence>
<feature type="signal peptide" evidence="1">
    <location>
        <begin position="1"/>
        <end position="21"/>
    </location>
</feature>
<reference evidence="2 3" key="1">
    <citation type="submission" date="2023-03" db="EMBL/GenBank/DDBJ databases">
        <title>Strain YYF002 represents a novel species in the genus Winogradskyella isolated from seawater.</title>
        <authorList>
            <person name="Fu Z.-Y."/>
        </authorList>
    </citation>
    <scope>NUCLEOTIDE SEQUENCE [LARGE SCALE GENOMIC DNA]</scope>
    <source>
        <strain evidence="2 3">YYF002</strain>
    </source>
</reference>
<sequence>MNTIIRVLVMALTVVFSTVSAQEFQGVATYKTQRKVDIKLDSTQMDSQMQERMLAMMKKQFQKTYHLAFNKEVSTYKQEEELDKPQVGGGDFQVMVVGNGGGDDVLYKNTKESKYSEVRDSFGKIFLIQDELEPIEWKLESDTKYIGEYQCYKATYTKEIEKAKVFSNIEEDKEDDTEPEMEERTVTAWYTPQIAVTNGPDKYQGLPGLILEVHDGDLTVICSKIVLNPQDKVEIEEPTKGKKVNRDEYEKIMEKKAKEMMERYAPRKGRDNGETIEIRIGG</sequence>
<dbReference type="Proteomes" id="UP001529085">
    <property type="component" value="Unassembled WGS sequence"/>
</dbReference>
<dbReference type="Pfam" id="PF09697">
    <property type="entry name" value="Porph_ging"/>
    <property type="match status" value="1"/>
</dbReference>
<evidence type="ECO:0000256" key="1">
    <source>
        <dbReference type="SAM" id="SignalP"/>
    </source>
</evidence>
<organism evidence="2 3">
    <name type="scientific">Winogradskyella marincola</name>
    <dbReference type="NCBI Taxonomy" id="3037795"/>
    <lineage>
        <taxon>Bacteria</taxon>
        <taxon>Pseudomonadati</taxon>
        <taxon>Bacteroidota</taxon>
        <taxon>Flavobacteriia</taxon>
        <taxon>Flavobacteriales</taxon>
        <taxon>Flavobacteriaceae</taxon>
        <taxon>Winogradskyella</taxon>
    </lineage>
</organism>
<accession>A0ABT6G1D6</accession>
<evidence type="ECO:0000313" key="3">
    <source>
        <dbReference type="Proteomes" id="UP001529085"/>
    </source>
</evidence>
<name>A0ABT6G1D6_9FLAO</name>